<dbReference type="InterPro" id="IPR041613">
    <property type="entry name" value="Pept_S41_N"/>
</dbReference>
<evidence type="ECO:0000259" key="2">
    <source>
        <dbReference type="PROSITE" id="PS50106"/>
    </source>
</evidence>
<dbReference type="Pfam" id="PF18294">
    <property type="entry name" value="Pept_S41_N"/>
    <property type="match status" value="1"/>
</dbReference>
<dbReference type="SUPFAM" id="SSF52096">
    <property type="entry name" value="ClpP/crotonase"/>
    <property type="match status" value="1"/>
</dbReference>
<dbReference type="PANTHER" id="PTHR32060">
    <property type="entry name" value="TAIL-SPECIFIC PROTEASE"/>
    <property type="match status" value="1"/>
</dbReference>
<sequence length="496" mass="55590">MSTYLKTGLLLFLFWMTSCVTEDDIYLTETVEPNPDAGVAVQDFMWKAMNFWYFWQAEVDNLADDRFPNTSQGSRDYTQFLLSEGDDPGKFFDKQLLFDEDRFSFYNDDYVELTQALSGISKSNGMEFGLVRVPESNDLVGYVRYIVPNSDAATKTIRRGDLFTGVNGTTLTDSNYLDLLFGSSATYTLNMANVVDGKVVSNGEEVTLTKQDNLQENPIFLDEIIETGGKKIAYLVYNGFTNEFDEQLNDVFGRFKSGGVTDLVLDLRYNPGGSVNTSRLLSSMIYGTNTKDVFLKARYNEKYQKILEDRNTDVQEYFAAKTGSGTPINSLKLKKVYVLTTQSSASASELVINGLEPYMDVVQIGEKTRGKNEFSVTMVDDRDNNYLYSPKRVNKIASDNRWAIQPLLGRNENADGFSDYTAGLEPDITLREDLSNLGNFGDLNEPLLAKAIREITGTATAKTDFSVALPMETVTSSKLHTPMGDTMYVTDIPIVW</sequence>
<keyword evidence="4" id="KW-1185">Reference proteome</keyword>
<dbReference type="PROSITE" id="PS51257">
    <property type="entry name" value="PROKAR_LIPOPROTEIN"/>
    <property type="match status" value="1"/>
</dbReference>
<dbReference type="CDD" id="cd07561">
    <property type="entry name" value="Peptidase_S41_CPP_like"/>
    <property type="match status" value="1"/>
</dbReference>
<evidence type="ECO:0000256" key="1">
    <source>
        <dbReference type="SAM" id="SignalP"/>
    </source>
</evidence>
<dbReference type="Proteomes" id="UP001250656">
    <property type="component" value="Unassembled WGS sequence"/>
</dbReference>
<dbReference type="Gene3D" id="3.30.750.170">
    <property type="match status" value="1"/>
</dbReference>
<dbReference type="InterPro" id="IPR001478">
    <property type="entry name" value="PDZ"/>
</dbReference>
<dbReference type="PANTHER" id="PTHR32060:SF30">
    <property type="entry name" value="CARBOXY-TERMINAL PROCESSING PROTEASE CTPA"/>
    <property type="match status" value="1"/>
</dbReference>
<evidence type="ECO:0000313" key="4">
    <source>
        <dbReference type="Proteomes" id="UP001250656"/>
    </source>
</evidence>
<comment type="caution">
    <text evidence="3">The sequence shown here is derived from an EMBL/GenBank/DDBJ whole genome shotgun (WGS) entry which is preliminary data.</text>
</comment>
<dbReference type="Gene3D" id="3.90.226.10">
    <property type="entry name" value="2-enoyl-CoA Hydratase, Chain A, domain 1"/>
    <property type="match status" value="1"/>
</dbReference>
<evidence type="ECO:0000313" key="3">
    <source>
        <dbReference type="EMBL" id="MDT7830280.1"/>
    </source>
</evidence>
<dbReference type="InterPro" id="IPR036034">
    <property type="entry name" value="PDZ_sf"/>
</dbReference>
<feature type="signal peptide" evidence="1">
    <location>
        <begin position="1"/>
        <end position="22"/>
    </location>
</feature>
<dbReference type="RefSeq" id="WP_314016529.1">
    <property type="nucleotide sequence ID" value="NZ_JAVTTP010000001.1"/>
</dbReference>
<dbReference type="InterPro" id="IPR005151">
    <property type="entry name" value="Tail-specific_protease"/>
</dbReference>
<keyword evidence="1" id="KW-0732">Signal</keyword>
<dbReference type="SMART" id="SM00245">
    <property type="entry name" value="TSPc"/>
    <property type="match status" value="1"/>
</dbReference>
<feature type="chain" id="PRO_5047140449" evidence="1">
    <location>
        <begin position="23"/>
        <end position="496"/>
    </location>
</feature>
<reference evidence="3 4" key="1">
    <citation type="submission" date="2023-09" db="EMBL/GenBank/DDBJ databases">
        <title>Novel taxa isolated from Blanes Bay.</title>
        <authorList>
            <person name="Rey-Velasco X."/>
            <person name="Lucena T."/>
        </authorList>
    </citation>
    <scope>NUCLEOTIDE SEQUENCE [LARGE SCALE GENOMIC DNA]</scope>
    <source>
        <strain evidence="3 4">S334</strain>
    </source>
</reference>
<name>A0ABU3L9C1_9FLAO</name>
<dbReference type="Gene3D" id="2.30.42.10">
    <property type="match status" value="1"/>
</dbReference>
<dbReference type="PROSITE" id="PS50106">
    <property type="entry name" value="PDZ"/>
    <property type="match status" value="1"/>
</dbReference>
<accession>A0ABU3L9C1</accession>
<feature type="domain" description="PDZ" evidence="2">
    <location>
        <begin position="110"/>
        <end position="195"/>
    </location>
</feature>
<dbReference type="EMBL" id="JAVTTP010000001">
    <property type="protein sequence ID" value="MDT7830280.1"/>
    <property type="molecule type" value="Genomic_DNA"/>
</dbReference>
<gene>
    <name evidence="3" type="ORF">RQM65_16550</name>
</gene>
<dbReference type="Pfam" id="PF03572">
    <property type="entry name" value="Peptidase_S41"/>
    <property type="match status" value="1"/>
</dbReference>
<dbReference type="InterPro" id="IPR029045">
    <property type="entry name" value="ClpP/crotonase-like_dom_sf"/>
</dbReference>
<proteinExistence type="predicted"/>
<dbReference type="SUPFAM" id="SSF50156">
    <property type="entry name" value="PDZ domain-like"/>
    <property type="match status" value="1"/>
</dbReference>
<protein>
    <submittedName>
        <fullName evidence="3">S41 family peptidase</fullName>
    </submittedName>
</protein>
<organism evidence="3 4">
    <name type="scientific">Pricia mediterranea</name>
    <dbReference type="NCBI Taxonomy" id="3076079"/>
    <lineage>
        <taxon>Bacteria</taxon>
        <taxon>Pseudomonadati</taxon>
        <taxon>Bacteroidota</taxon>
        <taxon>Flavobacteriia</taxon>
        <taxon>Flavobacteriales</taxon>
        <taxon>Flavobacteriaceae</taxon>
        <taxon>Pricia</taxon>
    </lineage>
</organism>